<evidence type="ECO:0000313" key="4">
    <source>
        <dbReference type="EMBL" id="KAJ8931479.1"/>
    </source>
</evidence>
<proteinExistence type="predicted"/>
<gene>
    <name evidence="4" type="ORF">NQ314_015600</name>
</gene>
<evidence type="ECO:0000313" key="5">
    <source>
        <dbReference type="Proteomes" id="UP001162156"/>
    </source>
</evidence>
<sequence length="320" mass="35825">MAWQELFADLLLTNKNIIRDIKRFHCVKYQSVICPDGIVISLKGAYPGRRHDSGIFRESGLYEELEQCAVFENGENYVLYEDQAYGIKRVMSLSKQGNNSRIQTFNTDMSACRQAVEWGFQKIITEFAFVDFKKNQKLFVQEIEKIYLTAMILTNCHTCLYGSQTTEYFHCIPPNLEEYILLQQKSDINKIFVFFYLQKTLAFDCAFDVGVACIVTGVVAMSAVFGVDTADVDGIWLGTLSEILFRKSVLGESDKLEVDVCVGVACIVTGVVAMSAVFGVDTADVDGIWLGTLSEILFRKSVLGESDKLEVDVCVGIISN</sequence>
<keyword evidence="2" id="KW-0479">Metal-binding</keyword>
<dbReference type="Pfam" id="PF13359">
    <property type="entry name" value="DDE_Tnp_4"/>
    <property type="match status" value="1"/>
</dbReference>
<dbReference type="Proteomes" id="UP001162156">
    <property type="component" value="Unassembled WGS sequence"/>
</dbReference>
<dbReference type="GO" id="GO:0046872">
    <property type="term" value="F:metal ion binding"/>
    <property type="evidence" value="ECO:0007669"/>
    <property type="project" value="UniProtKB-KW"/>
</dbReference>
<evidence type="ECO:0000256" key="2">
    <source>
        <dbReference type="ARBA" id="ARBA00022723"/>
    </source>
</evidence>
<dbReference type="EMBL" id="JANEYF010004323">
    <property type="protein sequence ID" value="KAJ8931479.1"/>
    <property type="molecule type" value="Genomic_DNA"/>
</dbReference>
<name>A0AAV8WXQ6_9CUCU</name>
<protein>
    <recommendedName>
        <fullName evidence="3">DDE Tnp4 domain-containing protein</fullName>
    </recommendedName>
</protein>
<evidence type="ECO:0000259" key="3">
    <source>
        <dbReference type="Pfam" id="PF13359"/>
    </source>
</evidence>
<organism evidence="4 5">
    <name type="scientific">Rhamnusium bicolor</name>
    <dbReference type="NCBI Taxonomy" id="1586634"/>
    <lineage>
        <taxon>Eukaryota</taxon>
        <taxon>Metazoa</taxon>
        <taxon>Ecdysozoa</taxon>
        <taxon>Arthropoda</taxon>
        <taxon>Hexapoda</taxon>
        <taxon>Insecta</taxon>
        <taxon>Pterygota</taxon>
        <taxon>Neoptera</taxon>
        <taxon>Endopterygota</taxon>
        <taxon>Coleoptera</taxon>
        <taxon>Polyphaga</taxon>
        <taxon>Cucujiformia</taxon>
        <taxon>Chrysomeloidea</taxon>
        <taxon>Cerambycidae</taxon>
        <taxon>Lepturinae</taxon>
        <taxon>Rhagiini</taxon>
        <taxon>Rhamnusium</taxon>
    </lineage>
</organism>
<keyword evidence="5" id="KW-1185">Reference proteome</keyword>
<accession>A0AAV8WXQ6</accession>
<comment type="caution">
    <text evidence="4">The sequence shown here is derived from an EMBL/GenBank/DDBJ whole genome shotgun (WGS) entry which is preliminary data.</text>
</comment>
<evidence type="ECO:0000256" key="1">
    <source>
        <dbReference type="ARBA" id="ARBA00001968"/>
    </source>
</evidence>
<dbReference type="AlphaFoldDB" id="A0AAV8WXQ6"/>
<comment type="cofactor">
    <cofactor evidence="1">
        <name>a divalent metal cation</name>
        <dbReference type="ChEBI" id="CHEBI:60240"/>
    </cofactor>
</comment>
<dbReference type="InterPro" id="IPR027806">
    <property type="entry name" value="HARBI1_dom"/>
</dbReference>
<reference evidence="4" key="1">
    <citation type="journal article" date="2023" name="Insect Mol. Biol.">
        <title>Genome sequencing provides insights into the evolution of gene families encoding plant cell wall-degrading enzymes in longhorned beetles.</title>
        <authorList>
            <person name="Shin N.R."/>
            <person name="Okamura Y."/>
            <person name="Kirsch R."/>
            <person name="Pauchet Y."/>
        </authorList>
    </citation>
    <scope>NUCLEOTIDE SEQUENCE</scope>
    <source>
        <strain evidence="4">RBIC_L_NR</strain>
    </source>
</reference>
<feature type="domain" description="DDE Tnp4" evidence="3">
    <location>
        <begin position="22"/>
        <end position="155"/>
    </location>
</feature>